<dbReference type="InterPro" id="IPR036390">
    <property type="entry name" value="WH_DNA-bd_sf"/>
</dbReference>
<proteinExistence type="predicted"/>
<dbReference type="InterPro" id="IPR001034">
    <property type="entry name" value="DeoR_HTH"/>
</dbReference>
<feature type="non-terminal residue" evidence="6">
    <location>
        <position position="93"/>
    </location>
</feature>
<dbReference type="InterPro" id="IPR018356">
    <property type="entry name" value="Tscrpt_reg_HTH_DeoR_CS"/>
</dbReference>
<name>A0ABW3DY60_9ACTN</name>
<dbReference type="Gene3D" id="1.10.10.10">
    <property type="entry name" value="Winged helix-like DNA-binding domain superfamily/Winged helix DNA-binding domain"/>
    <property type="match status" value="1"/>
</dbReference>
<feature type="domain" description="HTH deoR-type" evidence="5">
    <location>
        <begin position="2"/>
        <end position="60"/>
    </location>
</feature>
<dbReference type="PROSITE" id="PS51000">
    <property type="entry name" value="HTH_DEOR_2"/>
    <property type="match status" value="1"/>
</dbReference>
<keyword evidence="1" id="KW-0805">Transcription regulation</keyword>
<evidence type="ECO:0000256" key="1">
    <source>
        <dbReference type="ARBA" id="ARBA00023015"/>
    </source>
</evidence>
<organism evidence="6 7">
    <name type="scientific">Streptosporangium algeriense</name>
    <dbReference type="NCBI Taxonomy" id="1682748"/>
    <lineage>
        <taxon>Bacteria</taxon>
        <taxon>Bacillati</taxon>
        <taxon>Actinomycetota</taxon>
        <taxon>Actinomycetes</taxon>
        <taxon>Streptosporangiales</taxon>
        <taxon>Streptosporangiaceae</taxon>
        <taxon>Streptosporangium</taxon>
    </lineage>
</organism>
<keyword evidence="7" id="KW-1185">Reference proteome</keyword>
<evidence type="ECO:0000259" key="5">
    <source>
        <dbReference type="PROSITE" id="PS51000"/>
    </source>
</evidence>
<dbReference type="Pfam" id="PF08279">
    <property type="entry name" value="HTH_11"/>
    <property type="match status" value="1"/>
</dbReference>
<keyword evidence="3" id="KW-0804">Transcription</keyword>
<keyword evidence="2" id="KW-0238">DNA-binding</keyword>
<dbReference type="PANTHER" id="PTHR34580">
    <property type="match status" value="1"/>
</dbReference>
<dbReference type="SUPFAM" id="SSF46785">
    <property type="entry name" value="Winged helix' DNA-binding domain"/>
    <property type="match status" value="1"/>
</dbReference>
<feature type="chain" id="PRO_5045379029" evidence="4">
    <location>
        <begin position="22"/>
        <end position="93"/>
    </location>
</feature>
<accession>A0ABW3DY60</accession>
<evidence type="ECO:0000313" key="7">
    <source>
        <dbReference type="Proteomes" id="UP001597024"/>
    </source>
</evidence>
<comment type="caution">
    <text evidence="6">The sequence shown here is derived from an EMBL/GenBank/DDBJ whole genome shotgun (WGS) entry which is preliminary data.</text>
</comment>
<dbReference type="InterPro" id="IPR013196">
    <property type="entry name" value="HTH_11"/>
</dbReference>
<dbReference type="EMBL" id="JBHTHX010001483">
    <property type="protein sequence ID" value="MFD0888768.1"/>
    <property type="molecule type" value="Genomic_DNA"/>
</dbReference>
<dbReference type="PANTHER" id="PTHR34580:SF1">
    <property type="entry name" value="PROTEIN PAFC"/>
    <property type="match status" value="1"/>
</dbReference>
<gene>
    <name evidence="6" type="ORF">ACFQ08_29880</name>
</gene>
<evidence type="ECO:0000313" key="6">
    <source>
        <dbReference type="EMBL" id="MFD0888768.1"/>
    </source>
</evidence>
<dbReference type="Proteomes" id="UP001597024">
    <property type="component" value="Unassembled WGS sequence"/>
</dbReference>
<dbReference type="InterPro" id="IPR051534">
    <property type="entry name" value="CBASS_pafABC_assoc_protein"/>
</dbReference>
<dbReference type="InterPro" id="IPR036388">
    <property type="entry name" value="WH-like_DNA-bd_sf"/>
</dbReference>
<feature type="signal peptide" evidence="4">
    <location>
        <begin position="1"/>
        <end position="21"/>
    </location>
</feature>
<reference evidence="7" key="1">
    <citation type="journal article" date="2019" name="Int. J. Syst. Evol. Microbiol.">
        <title>The Global Catalogue of Microorganisms (GCM) 10K type strain sequencing project: providing services to taxonomists for standard genome sequencing and annotation.</title>
        <authorList>
            <consortium name="The Broad Institute Genomics Platform"/>
            <consortium name="The Broad Institute Genome Sequencing Center for Infectious Disease"/>
            <person name="Wu L."/>
            <person name="Ma J."/>
        </authorList>
    </citation>
    <scope>NUCLEOTIDE SEQUENCE [LARGE SCALE GENOMIC DNA]</scope>
    <source>
        <strain evidence="7">CCUG 62974</strain>
    </source>
</reference>
<sequence length="93" mass="10016">MRAARLMSLVLLLQARGGMTAAELSGELEVSERTVHRDVLALSEAGIPVYADRGRGGGYRLLDGYRTRLTGLDRAQAQALFLSGVPDALREMG</sequence>
<evidence type="ECO:0000256" key="4">
    <source>
        <dbReference type="SAM" id="SignalP"/>
    </source>
</evidence>
<evidence type="ECO:0000256" key="2">
    <source>
        <dbReference type="ARBA" id="ARBA00023125"/>
    </source>
</evidence>
<dbReference type="PROSITE" id="PS00894">
    <property type="entry name" value="HTH_DEOR_1"/>
    <property type="match status" value="1"/>
</dbReference>
<keyword evidence="4" id="KW-0732">Signal</keyword>
<evidence type="ECO:0000256" key="3">
    <source>
        <dbReference type="ARBA" id="ARBA00023163"/>
    </source>
</evidence>
<protein>
    <submittedName>
        <fullName evidence="6">Helix-turn-helix transcriptional regulator</fullName>
    </submittedName>
</protein>